<dbReference type="EMBL" id="CAKOGP040002250">
    <property type="protein sequence ID" value="CAJ1966073.1"/>
    <property type="molecule type" value="Genomic_DNA"/>
</dbReference>
<proteinExistence type="predicted"/>
<organism evidence="1 2">
    <name type="scientific">Cylindrotheca closterium</name>
    <dbReference type="NCBI Taxonomy" id="2856"/>
    <lineage>
        <taxon>Eukaryota</taxon>
        <taxon>Sar</taxon>
        <taxon>Stramenopiles</taxon>
        <taxon>Ochrophyta</taxon>
        <taxon>Bacillariophyta</taxon>
        <taxon>Bacillariophyceae</taxon>
        <taxon>Bacillariophycidae</taxon>
        <taxon>Bacillariales</taxon>
        <taxon>Bacillariaceae</taxon>
        <taxon>Cylindrotheca</taxon>
    </lineage>
</organism>
<evidence type="ECO:0000313" key="1">
    <source>
        <dbReference type="EMBL" id="CAJ1966073.1"/>
    </source>
</evidence>
<sequence length="125" mass="12626">MAAASESQCGMVNVTTLIVLHINGLALSGPIGTTGGCGRSTLLEHSLSLMGPSAYCVILWAHGLILSTTGTGYGLLPKDCSTARATVGNTAVPVAPPHGAFNGTILVLCNCLGANDYITRLPTTA</sequence>
<protein>
    <submittedName>
        <fullName evidence="1">Uncharacterized protein</fullName>
    </submittedName>
</protein>
<dbReference type="AlphaFoldDB" id="A0AAD2PXI2"/>
<keyword evidence="2" id="KW-1185">Reference proteome</keyword>
<name>A0AAD2PXI2_9STRA</name>
<dbReference type="Proteomes" id="UP001295423">
    <property type="component" value="Unassembled WGS sequence"/>
</dbReference>
<comment type="caution">
    <text evidence="1">The sequence shown here is derived from an EMBL/GenBank/DDBJ whole genome shotgun (WGS) entry which is preliminary data.</text>
</comment>
<evidence type="ECO:0000313" key="2">
    <source>
        <dbReference type="Proteomes" id="UP001295423"/>
    </source>
</evidence>
<accession>A0AAD2PXI2</accession>
<gene>
    <name evidence="1" type="ORF">CYCCA115_LOCUS21657</name>
</gene>
<reference evidence="1" key="1">
    <citation type="submission" date="2023-08" db="EMBL/GenBank/DDBJ databases">
        <authorList>
            <person name="Audoor S."/>
            <person name="Bilcke G."/>
        </authorList>
    </citation>
    <scope>NUCLEOTIDE SEQUENCE</scope>
</reference>